<organism evidence="1 2">
    <name type="scientific">Candidatus Lloydbacteria bacterium RIFCSPHIGHO2_01_FULL_41_20</name>
    <dbReference type="NCBI Taxonomy" id="1798657"/>
    <lineage>
        <taxon>Bacteria</taxon>
        <taxon>Candidatus Lloydiibacteriota</taxon>
    </lineage>
</organism>
<evidence type="ECO:0000313" key="1">
    <source>
        <dbReference type="EMBL" id="OGZ04763.1"/>
    </source>
</evidence>
<dbReference type="AlphaFoldDB" id="A0A1G2CTR6"/>
<proteinExistence type="predicted"/>
<protein>
    <submittedName>
        <fullName evidence="1">Uncharacterized protein</fullName>
    </submittedName>
</protein>
<dbReference type="EMBL" id="MHLH01000002">
    <property type="protein sequence ID" value="OGZ04763.1"/>
    <property type="molecule type" value="Genomic_DNA"/>
</dbReference>
<dbReference type="Proteomes" id="UP000178841">
    <property type="component" value="Unassembled WGS sequence"/>
</dbReference>
<comment type="caution">
    <text evidence="1">The sequence shown here is derived from an EMBL/GenBank/DDBJ whole genome shotgun (WGS) entry which is preliminary data.</text>
</comment>
<accession>A0A1G2CTR6</accession>
<name>A0A1G2CTR6_9BACT</name>
<gene>
    <name evidence="1" type="ORF">A2648_02900</name>
</gene>
<evidence type="ECO:0000313" key="2">
    <source>
        <dbReference type="Proteomes" id="UP000178841"/>
    </source>
</evidence>
<reference evidence="1 2" key="1">
    <citation type="journal article" date="2016" name="Nat. Commun.">
        <title>Thousands of microbial genomes shed light on interconnected biogeochemical processes in an aquifer system.</title>
        <authorList>
            <person name="Anantharaman K."/>
            <person name="Brown C.T."/>
            <person name="Hug L.A."/>
            <person name="Sharon I."/>
            <person name="Castelle C.J."/>
            <person name="Probst A.J."/>
            <person name="Thomas B.C."/>
            <person name="Singh A."/>
            <person name="Wilkins M.J."/>
            <person name="Karaoz U."/>
            <person name="Brodie E.L."/>
            <person name="Williams K.H."/>
            <person name="Hubbard S.S."/>
            <person name="Banfield J.F."/>
        </authorList>
    </citation>
    <scope>NUCLEOTIDE SEQUENCE [LARGE SCALE GENOMIC DNA]</scope>
</reference>
<sequence>MSKNLKIPCPTKLEVNKYLAIWNGAENLHKTEEALKKLFDGCHTNNKDTDDVLIKVYALNNAFGVFMLSQVRMAKHITNQNIDENLRAGDLAVVDKIRKGHSIRNKYKTEINFYSFATKYCSFHQPKKYPLFDSNVKTALIYFKKNCEKFAFGDEDLTKYNKFVGIIREFQKVFDIQDYSFRDIDKYLYLVGKKIKEKRDEAKKKS</sequence>